<dbReference type="InterPro" id="IPR010131">
    <property type="entry name" value="MdtP/NodT-like"/>
</dbReference>
<feature type="coiled-coil region" evidence="2">
    <location>
        <begin position="176"/>
        <end position="210"/>
    </location>
</feature>
<evidence type="ECO:0000256" key="2">
    <source>
        <dbReference type="SAM" id="Coils"/>
    </source>
</evidence>
<dbReference type="EMBL" id="JANDBC010000001">
    <property type="protein sequence ID" value="MCP9290562.1"/>
    <property type="molecule type" value="Genomic_DNA"/>
</dbReference>
<gene>
    <name evidence="3" type="ORF">NM125_03070</name>
</gene>
<dbReference type="GO" id="GO:0015562">
    <property type="term" value="F:efflux transmembrane transporter activity"/>
    <property type="evidence" value="ECO:0007669"/>
    <property type="project" value="InterPro"/>
</dbReference>
<keyword evidence="2" id="KW-0175">Coiled coil</keyword>
<feature type="coiled-coil region" evidence="2">
    <location>
        <begin position="332"/>
        <end position="359"/>
    </location>
</feature>
<dbReference type="PANTHER" id="PTHR30203:SF24">
    <property type="entry name" value="BLR4935 PROTEIN"/>
    <property type="match status" value="1"/>
</dbReference>
<dbReference type="Gene3D" id="1.20.1600.10">
    <property type="entry name" value="Outer membrane efflux proteins (OEP)"/>
    <property type="match status" value="1"/>
</dbReference>
<sequence length="431" mass="49433">MRYNQIVTSIITSFALALIILIPEVSHGQSLDEYLIIAGENNPTLKTEFTKYRASLEQVPQVTALPDPDLSFGYFISPIETRVGPQQSRIGLNQMFPWFGTLSAKGDVATELAKSQFEVFEEARNKLFFQVKQQWYKLYLLHQSIDILEENIDILQTFENLSLQRYETGQVSQVDVLRVQIEKEDLQVQLELLKDQLKTNEIAFNELLNQDKSSPVKVSDRLALTPFTVNEVELSQQILSRNPRLSKLDYQALSAQRSIDVAQKSGMPKFGVGFDYIFTDERTDMNPSGNGDDAFMVKLGVKIPLWRGKYQAQEKQAKLNYRSIQDQQQAVENSLKTDLEKALTDLKDAERRNKLYKDIQIRRARQAIDILLEEYTSSSADFEELLRLQQKLLKFQLAQEQSIADQNTAVAYLEYLSGSYNTTPEQMNVKN</sequence>
<comment type="similarity">
    <text evidence="1">Belongs to the outer membrane factor (OMF) (TC 1.B.17) family.</text>
</comment>
<organism evidence="3 4">
    <name type="scientific">Gracilimonas sediminicola</name>
    <dbReference type="NCBI Taxonomy" id="2952158"/>
    <lineage>
        <taxon>Bacteria</taxon>
        <taxon>Pseudomonadati</taxon>
        <taxon>Balneolota</taxon>
        <taxon>Balneolia</taxon>
        <taxon>Balneolales</taxon>
        <taxon>Balneolaceae</taxon>
        <taxon>Gracilimonas</taxon>
    </lineage>
</organism>
<keyword evidence="4" id="KW-1185">Reference proteome</keyword>
<name>A0A9X2RDM5_9BACT</name>
<proteinExistence type="inferred from homology"/>
<dbReference type="Proteomes" id="UP001139125">
    <property type="component" value="Unassembled WGS sequence"/>
</dbReference>
<dbReference type="AlphaFoldDB" id="A0A9X2RDM5"/>
<dbReference type="RefSeq" id="WP_255132749.1">
    <property type="nucleotide sequence ID" value="NZ_JANDBC010000001.1"/>
</dbReference>
<evidence type="ECO:0000256" key="1">
    <source>
        <dbReference type="ARBA" id="ARBA00007613"/>
    </source>
</evidence>
<dbReference type="PANTHER" id="PTHR30203">
    <property type="entry name" value="OUTER MEMBRANE CATION EFFLUX PROTEIN"/>
    <property type="match status" value="1"/>
</dbReference>
<comment type="caution">
    <text evidence="3">The sequence shown here is derived from an EMBL/GenBank/DDBJ whole genome shotgun (WGS) entry which is preliminary data.</text>
</comment>
<reference evidence="3" key="1">
    <citation type="submission" date="2022-06" db="EMBL/GenBank/DDBJ databases">
        <title>Gracilimonas sp. CAU 1638 isolated from sea sediment.</title>
        <authorList>
            <person name="Kim W."/>
        </authorList>
    </citation>
    <scope>NUCLEOTIDE SEQUENCE</scope>
    <source>
        <strain evidence="3">CAU 1638</strain>
    </source>
</reference>
<evidence type="ECO:0000313" key="4">
    <source>
        <dbReference type="Proteomes" id="UP001139125"/>
    </source>
</evidence>
<dbReference type="Pfam" id="PF02321">
    <property type="entry name" value="OEP"/>
    <property type="match status" value="2"/>
</dbReference>
<protein>
    <submittedName>
        <fullName evidence="3">TolC family protein</fullName>
    </submittedName>
</protein>
<accession>A0A9X2RDM5</accession>
<evidence type="ECO:0000313" key="3">
    <source>
        <dbReference type="EMBL" id="MCP9290562.1"/>
    </source>
</evidence>
<dbReference type="SUPFAM" id="SSF56954">
    <property type="entry name" value="Outer membrane efflux proteins (OEP)"/>
    <property type="match status" value="1"/>
</dbReference>
<dbReference type="InterPro" id="IPR003423">
    <property type="entry name" value="OMP_efflux"/>
</dbReference>